<dbReference type="EMBL" id="JACIEK010000026">
    <property type="protein sequence ID" value="MBB4000662.1"/>
    <property type="molecule type" value="Genomic_DNA"/>
</dbReference>
<evidence type="ECO:0000259" key="4">
    <source>
        <dbReference type="PROSITE" id="PS50987"/>
    </source>
</evidence>
<dbReference type="SMART" id="SM00418">
    <property type="entry name" value="HTH_ARSR"/>
    <property type="match status" value="1"/>
</dbReference>
<dbReference type="Pfam" id="PF01022">
    <property type="entry name" value="HTH_5"/>
    <property type="match status" value="1"/>
</dbReference>
<gene>
    <name evidence="5" type="ORF">GGR04_004542</name>
</gene>
<dbReference type="GO" id="GO:0003677">
    <property type="term" value="F:DNA binding"/>
    <property type="evidence" value="ECO:0007669"/>
    <property type="project" value="UniProtKB-KW"/>
</dbReference>
<proteinExistence type="predicted"/>
<dbReference type="CDD" id="cd00090">
    <property type="entry name" value="HTH_ARSR"/>
    <property type="match status" value="1"/>
</dbReference>
<dbReference type="PANTHER" id="PTHR33154:SF32">
    <property type="entry name" value="TRANSCRIPTIONAL REGULATORY PROTEIN"/>
    <property type="match status" value="1"/>
</dbReference>
<dbReference type="AlphaFoldDB" id="A0A7W6MMA8"/>
<name>A0A7W6MMA8_9HYPH</name>
<organism evidence="5 6">
    <name type="scientific">Aureimonas pseudogalii</name>
    <dbReference type="NCBI Taxonomy" id="1744844"/>
    <lineage>
        <taxon>Bacteria</taxon>
        <taxon>Pseudomonadati</taxon>
        <taxon>Pseudomonadota</taxon>
        <taxon>Alphaproteobacteria</taxon>
        <taxon>Hyphomicrobiales</taxon>
        <taxon>Aurantimonadaceae</taxon>
        <taxon>Aureimonas</taxon>
    </lineage>
</organism>
<dbReference type="PANTHER" id="PTHR33154">
    <property type="entry name" value="TRANSCRIPTIONAL REGULATOR, ARSR FAMILY"/>
    <property type="match status" value="1"/>
</dbReference>
<sequence>MEAPDPSSLAFLRAMSNDKRLLIVQWLLNPTAHFPAQRDGDLIEDGVCLGAIVRKIELKQPTVTGHLKILAEAELVHSKPIKNWVFYKVDQAAITAALSKLSTTLSPER</sequence>
<protein>
    <submittedName>
        <fullName evidence="5">ArsR family transcriptional regulator</fullName>
    </submittedName>
</protein>
<evidence type="ECO:0000256" key="3">
    <source>
        <dbReference type="ARBA" id="ARBA00023163"/>
    </source>
</evidence>
<keyword evidence="3" id="KW-0804">Transcription</keyword>
<evidence type="ECO:0000256" key="1">
    <source>
        <dbReference type="ARBA" id="ARBA00023015"/>
    </source>
</evidence>
<evidence type="ECO:0000256" key="2">
    <source>
        <dbReference type="ARBA" id="ARBA00023125"/>
    </source>
</evidence>
<dbReference type="RefSeq" id="WP_183202633.1">
    <property type="nucleotide sequence ID" value="NZ_JACIEK010000026.1"/>
</dbReference>
<dbReference type="InterPro" id="IPR036388">
    <property type="entry name" value="WH-like_DNA-bd_sf"/>
</dbReference>
<keyword evidence="6" id="KW-1185">Reference proteome</keyword>
<keyword evidence="1" id="KW-0805">Transcription regulation</keyword>
<dbReference type="InterPro" id="IPR001845">
    <property type="entry name" value="HTH_ArsR_DNA-bd_dom"/>
</dbReference>
<dbReference type="InterPro" id="IPR036390">
    <property type="entry name" value="WH_DNA-bd_sf"/>
</dbReference>
<comment type="caution">
    <text evidence="5">The sequence shown here is derived from an EMBL/GenBank/DDBJ whole genome shotgun (WGS) entry which is preliminary data.</text>
</comment>
<dbReference type="Proteomes" id="UP000542776">
    <property type="component" value="Unassembled WGS sequence"/>
</dbReference>
<dbReference type="InterPro" id="IPR011991">
    <property type="entry name" value="ArsR-like_HTH"/>
</dbReference>
<keyword evidence="2" id="KW-0238">DNA-binding</keyword>
<dbReference type="GO" id="GO:0003700">
    <property type="term" value="F:DNA-binding transcription factor activity"/>
    <property type="evidence" value="ECO:0007669"/>
    <property type="project" value="InterPro"/>
</dbReference>
<reference evidence="5 6" key="1">
    <citation type="submission" date="2020-08" db="EMBL/GenBank/DDBJ databases">
        <title>Genomic Encyclopedia of Type Strains, Phase IV (KMG-IV): sequencing the most valuable type-strain genomes for metagenomic binning, comparative biology and taxonomic classification.</title>
        <authorList>
            <person name="Goeker M."/>
        </authorList>
    </citation>
    <scope>NUCLEOTIDE SEQUENCE [LARGE SCALE GENOMIC DNA]</scope>
    <source>
        <strain evidence="5 6">DSM 102238</strain>
    </source>
</reference>
<dbReference type="InterPro" id="IPR051081">
    <property type="entry name" value="HTH_MetalResp_TranReg"/>
</dbReference>
<feature type="domain" description="HTH arsR-type" evidence="4">
    <location>
        <begin position="1"/>
        <end position="109"/>
    </location>
</feature>
<evidence type="ECO:0000313" key="6">
    <source>
        <dbReference type="Proteomes" id="UP000542776"/>
    </source>
</evidence>
<accession>A0A7W6MMA8</accession>
<evidence type="ECO:0000313" key="5">
    <source>
        <dbReference type="EMBL" id="MBB4000662.1"/>
    </source>
</evidence>
<dbReference type="Gene3D" id="1.10.10.10">
    <property type="entry name" value="Winged helix-like DNA-binding domain superfamily/Winged helix DNA-binding domain"/>
    <property type="match status" value="1"/>
</dbReference>
<dbReference type="SUPFAM" id="SSF46785">
    <property type="entry name" value="Winged helix' DNA-binding domain"/>
    <property type="match status" value="1"/>
</dbReference>
<dbReference type="PROSITE" id="PS50987">
    <property type="entry name" value="HTH_ARSR_2"/>
    <property type="match status" value="1"/>
</dbReference>